<accession>A0A8S3PVZ8</accession>
<dbReference type="PROSITE" id="PS50011">
    <property type="entry name" value="PROTEIN_KINASE_DOM"/>
    <property type="match status" value="1"/>
</dbReference>
<dbReference type="CDD" id="cd13990">
    <property type="entry name" value="STKc_TLK"/>
    <property type="match status" value="1"/>
</dbReference>
<dbReference type="SMART" id="SM00220">
    <property type="entry name" value="S_TKc"/>
    <property type="match status" value="1"/>
</dbReference>
<protein>
    <submittedName>
        <fullName evidence="9">TLK</fullName>
        <ecNumber evidence="9">2.7.11.1</ecNumber>
    </submittedName>
</protein>
<feature type="region of interest" description="Disordered" evidence="7">
    <location>
        <begin position="63"/>
        <end position="161"/>
    </location>
</feature>
<gene>
    <name evidence="9" type="ORF">MEDL_3562</name>
</gene>
<dbReference type="PANTHER" id="PTHR22974:SF23">
    <property type="entry name" value="TOUSLED-LIKE KINASE, ISOFORM G"/>
    <property type="match status" value="1"/>
</dbReference>
<dbReference type="Gene3D" id="1.10.510.10">
    <property type="entry name" value="Transferase(Phosphotransferase) domain 1"/>
    <property type="match status" value="1"/>
</dbReference>
<evidence type="ECO:0000256" key="4">
    <source>
        <dbReference type="ARBA" id="ARBA00022777"/>
    </source>
</evidence>
<feature type="compositionally biased region" description="Polar residues" evidence="7">
    <location>
        <begin position="11"/>
        <end position="25"/>
    </location>
</feature>
<keyword evidence="5" id="KW-0067">ATP-binding</keyword>
<organism evidence="9 10">
    <name type="scientific">Mytilus edulis</name>
    <name type="common">Blue mussel</name>
    <dbReference type="NCBI Taxonomy" id="6550"/>
    <lineage>
        <taxon>Eukaryota</taxon>
        <taxon>Metazoa</taxon>
        <taxon>Spiralia</taxon>
        <taxon>Lophotrochozoa</taxon>
        <taxon>Mollusca</taxon>
        <taxon>Bivalvia</taxon>
        <taxon>Autobranchia</taxon>
        <taxon>Pteriomorphia</taxon>
        <taxon>Mytilida</taxon>
        <taxon>Mytiloidea</taxon>
        <taxon>Mytilidae</taxon>
        <taxon>Mytilinae</taxon>
        <taxon>Mytilus</taxon>
    </lineage>
</organism>
<dbReference type="InterPro" id="IPR011009">
    <property type="entry name" value="Kinase-like_dom_sf"/>
</dbReference>
<feature type="coiled-coil region" evidence="6">
    <location>
        <begin position="352"/>
        <end position="386"/>
    </location>
</feature>
<evidence type="ECO:0000256" key="6">
    <source>
        <dbReference type="SAM" id="Coils"/>
    </source>
</evidence>
<evidence type="ECO:0000256" key="3">
    <source>
        <dbReference type="ARBA" id="ARBA00022741"/>
    </source>
</evidence>
<dbReference type="Pfam" id="PF00069">
    <property type="entry name" value="Pkinase"/>
    <property type="match status" value="1"/>
</dbReference>
<evidence type="ECO:0000259" key="8">
    <source>
        <dbReference type="PROSITE" id="PS50011"/>
    </source>
</evidence>
<evidence type="ECO:0000256" key="5">
    <source>
        <dbReference type="ARBA" id="ARBA00022840"/>
    </source>
</evidence>
<evidence type="ECO:0000256" key="2">
    <source>
        <dbReference type="ARBA" id="ARBA00022679"/>
    </source>
</evidence>
<evidence type="ECO:0000313" key="10">
    <source>
        <dbReference type="Proteomes" id="UP000683360"/>
    </source>
</evidence>
<feature type="compositionally biased region" description="Basic and acidic residues" evidence="7">
    <location>
        <begin position="118"/>
        <end position="129"/>
    </location>
</feature>
<reference evidence="9" key="1">
    <citation type="submission" date="2021-03" db="EMBL/GenBank/DDBJ databases">
        <authorList>
            <person name="Bekaert M."/>
        </authorList>
    </citation>
    <scope>NUCLEOTIDE SEQUENCE</scope>
</reference>
<dbReference type="Proteomes" id="UP000683360">
    <property type="component" value="Unassembled WGS sequence"/>
</dbReference>
<dbReference type="EMBL" id="CAJPWZ010000197">
    <property type="protein sequence ID" value="CAG2188138.1"/>
    <property type="molecule type" value="Genomic_DNA"/>
</dbReference>
<feature type="compositionally biased region" description="Polar residues" evidence="7">
    <location>
        <begin position="131"/>
        <end position="161"/>
    </location>
</feature>
<keyword evidence="10" id="KW-1185">Reference proteome</keyword>
<keyword evidence="2 9" id="KW-0808">Transferase</keyword>
<feature type="domain" description="Protein kinase" evidence="8">
    <location>
        <begin position="307"/>
        <end position="649"/>
    </location>
</feature>
<sequence>MFNNIGGGPPSWTSNSASGPTSRSNMMEAGSIMENVNIHSSLDPRKQELLEARFLGGRFQPLNITQSQDNSNHSAGSVEQLDEGVSVSTPEKQPRTPTERKRKRKATSDGSESNTPKTRPEANGKKINEYFKNQSPNRTGSINPTTGAKSPSPQGLSYSYTAPSPSSIYNSNSDSLHGFPPVPLYQCSKGLQTELTWQQIQIWESKASSDIEQKDTRIDELIRQNDEQQNLQKCLNVNKSLLIEKSKLEKKTTRQKSMSNRLRLGQFVTQRQGATFVENWNDGWAFTDLLKQQERVASDREEIERQRKVLTKRKPGGAGPKSIKPDFIKPGQERSLSVPEYYELDEILKLRQASLKKEDSDVQLELEKLERERNLHIRELKRIHNEDSSRFKDHPILNDRYLLLNLLGKGGFSEVHKVSTITGIAANFYSILTGFDLKEQRYVACKIHQLNREWKDDKKANYIKHASREYNIHKSLDHPRIVKLYDVFEIDNNSFCTIHYDLKPGNILLGSGSVSGEIKITDFGLSKIMDDENITSDGMDLTSQGAGTYWYLPPECFVVGKNPPKISSKVDVWSVGVIFYQCLYGKKPFGHNLSQAAILEENTILKATEVDFPSKPPVSSEAKNFIRACLRYKKEERPDVMQLSLHDYLKPTSIRSKGHPIEGPTGSYNHIGINSNSSINQPSQPSFTFGDKL</sequence>
<proteinExistence type="predicted"/>
<feature type="coiled-coil region" evidence="6">
    <location>
        <begin position="211"/>
        <end position="238"/>
    </location>
</feature>
<dbReference type="OrthoDB" id="346907at2759"/>
<dbReference type="EC" id="2.7.11.1" evidence="9"/>
<dbReference type="GO" id="GO:0005524">
    <property type="term" value="F:ATP binding"/>
    <property type="evidence" value="ECO:0007669"/>
    <property type="project" value="UniProtKB-KW"/>
</dbReference>
<dbReference type="GO" id="GO:0007059">
    <property type="term" value="P:chromosome segregation"/>
    <property type="evidence" value="ECO:0007669"/>
    <property type="project" value="TreeGrafter"/>
</dbReference>
<feature type="region of interest" description="Disordered" evidence="7">
    <location>
        <begin position="1"/>
        <end position="31"/>
    </location>
</feature>
<dbReference type="GO" id="GO:0005634">
    <property type="term" value="C:nucleus"/>
    <property type="evidence" value="ECO:0007669"/>
    <property type="project" value="TreeGrafter"/>
</dbReference>
<dbReference type="AlphaFoldDB" id="A0A8S3PVZ8"/>
<keyword evidence="4" id="KW-0418">Kinase</keyword>
<dbReference type="Gene3D" id="3.30.200.20">
    <property type="entry name" value="Phosphorylase Kinase, domain 1"/>
    <property type="match status" value="1"/>
</dbReference>
<keyword evidence="6" id="KW-0175">Coiled coil</keyword>
<dbReference type="GO" id="GO:0004674">
    <property type="term" value="F:protein serine/threonine kinase activity"/>
    <property type="evidence" value="ECO:0007669"/>
    <property type="project" value="UniProtKB-KW"/>
</dbReference>
<keyword evidence="1" id="KW-0723">Serine/threonine-protein kinase</keyword>
<name>A0A8S3PVZ8_MYTED</name>
<evidence type="ECO:0000313" key="9">
    <source>
        <dbReference type="EMBL" id="CAG2188138.1"/>
    </source>
</evidence>
<dbReference type="InterPro" id="IPR000719">
    <property type="entry name" value="Prot_kinase_dom"/>
</dbReference>
<evidence type="ECO:0000256" key="7">
    <source>
        <dbReference type="SAM" id="MobiDB-lite"/>
    </source>
</evidence>
<comment type="caution">
    <text evidence="9">The sequence shown here is derived from an EMBL/GenBank/DDBJ whole genome shotgun (WGS) entry which is preliminary data.</text>
</comment>
<evidence type="ECO:0000256" key="1">
    <source>
        <dbReference type="ARBA" id="ARBA00022527"/>
    </source>
</evidence>
<feature type="compositionally biased region" description="Polar residues" evidence="7">
    <location>
        <begin position="108"/>
        <end position="117"/>
    </location>
</feature>
<dbReference type="SUPFAM" id="SSF56112">
    <property type="entry name" value="Protein kinase-like (PK-like)"/>
    <property type="match status" value="1"/>
</dbReference>
<feature type="compositionally biased region" description="Polar residues" evidence="7">
    <location>
        <begin position="63"/>
        <end position="77"/>
    </location>
</feature>
<feature type="region of interest" description="Disordered" evidence="7">
    <location>
        <begin position="655"/>
        <end position="693"/>
    </location>
</feature>
<feature type="compositionally biased region" description="Low complexity" evidence="7">
    <location>
        <begin position="673"/>
        <end position="686"/>
    </location>
</feature>
<keyword evidence="3" id="KW-0547">Nucleotide-binding</keyword>
<dbReference type="GO" id="GO:0035556">
    <property type="term" value="P:intracellular signal transduction"/>
    <property type="evidence" value="ECO:0007669"/>
    <property type="project" value="TreeGrafter"/>
</dbReference>
<dbReference type="PANTHER" id="PTHR22974">
    <property type="entry name" value="MIXED LINEAGE PROTEIN KINASE"/>
    <property type="match status" value="1"/>
</dbReference>